<dbReference type="InterPro" id="IPR005583">
    <property type="entry name" value="YaaA"/>
</dbReference>
<dbReference type="GO" id="GO:0005829">
    <property type="term" value="C:cytosol"/>
    <property type="evidence" value="ECO:0007669"/>
    <property type="project" value="TreeGrafter"/>
</dbReference>
<proteinExistence type="predicted"/>
<dbReference type="Pfam" id="PF03883">
    <property type="entry name" value="H2O2_YaaD"/>
    <property type="match status" value="1"/>
</dbReference>
<dbReference type="PANTHER" id="PTHR30283">
    <property type="entry name" value="PEROXIDE STRESS RESPONSE PROTEIN YAAA"/>
    <property type="match status" value="1"/>
</dbReference>
<dbReference type="GO" id="GO:0033194">
    <property type="term" value="P:response to hydroperoxide"/>
    <property type="evidence" value="ECO:0007669"/>
    <property type="project" value="TreeGrafter"/>
</dbReference>
<protein>
    <submittedName>
        <fullName evidence="1">Protein of uncharacterized function (DUF328)</fullName>
    </submittedName>
</protein>
<accession>A0A448HDD0</accession>
<name>A0A448HDD0_9ACTO</name>
<sequence>MVIPGAYHRCVLILLPPSEGKRPPAAGPPLDLSVLLGAELLSSRRRRVIEALTEVSAGPQAAQVLGLGPRSAAEAGLNLVLDRAPCAPAHDLFAGVLYDAARLTALAAEPATREALERSLVIFSGLWGVLRPTDPVPDHRLSMGVSLPGTGRLSSFWRRPVAGVLDDRARRSGLVVDCRSGAYSPAWRPPADAGVELVAVRVVSDRPDGTRAVVSHAAKHSRGLLTGRLIEVLGGGGLRQGASAEDVATVAQEVPGLRGVELDVPDRRGRRVLTLVV</sequence>
<dbReference type="EMBL" id="LR134350">
    <property type="protein sequence ID" value="VEG25802.1"/>
    <property type="molecule type" value="Genomic_DNA"/>
</dbReference>
<evidence type="ECO:0000313" key="1">
    <source>
        <dbReference type="EMBL" id="VEG25802.1"/>
    </source>
</evidence>
<keyword evidence="2" id="KW-1185">Reference proteome</keyword>
<dbReference type="PANTHER" id="PTHR30283:SF4">
    <property type="entry name" value="PEROXIDE STRESS RESISTANCE PROTEIN YAAA"/>
    <property type="match status" value="1"/>
</dbReference>
<dbReference type="Proteomes" id="UP000266895">
    <property type="component" value="Chromosome"/>
</dbReference>
<dbReference type="KEGG" id="ahw:NCTC11636_00220"/>
<evidence type="ECO:0000313" key="2">
    <source>
        <dbReference type="Proteomes" id="UP000266895"/>
    </source>
</evidence>
<gene>
    <name evidence="1" type="primary">yaaA</name>
    <name evidence="1" type="ORF">NCTC11636_00220</name>
</gene>
<dbReference type="AlphaFoldDB" id="A0A448HDD0"/>
<reference evidence="1 2" key="1">
    <citation type="submission" date="2018-12" db="EMBL/GenBank/DDBJ databases">
        <authorList>
            <consortium name="Pathogen Informatics"/>
        </authorList>
    </citation>
    <scope>NUCLEOTIDE SEQUENCE [LARGE SCALE GENOMIC DNA]</scope>
    <source>
        <strain evidence="1 2">NCTC11636</strain>
    </source>
</reference>
<organism evidence="1 2">
    <name type="scientific">Actinomyces howellii</name>
    <dbReference type="NCBI Taxonomy" id="52771"/>
    <lineage>
        <taxon>Bacteria</taxon>
        <taxon>Bacillati</taxon>
        <taxon>Actinomycetota</taxon>
        <taxon>Actinomycetes</taxon>
        <taxon>Actinomycetales</taxon>
        <taxon>Actinomycetaceae</taxon>
        <taxon>Actinomyces</taxon>
    </lineage>
</organism>